<feature type="region of interest" description="Disordered" evidence="1">
    <location>
        <begin position="203"/>
        <end position="224"/>
    </location>
</feature>
<sequence>MIGSVIPGPGTAIGAGVGAIVGGIAGFAGGKEQQNALDRVEGIPEFDPMQLAFLDNLQREKRSLESGFTTDFQVAKDLNKEMLAGGLSVAEAVGASNPALAISAIDQSGKAYNTGINQALGTISSRGFGMTQSIGDLINRVSQRKLDVETYKTTQELGIATSDLRTFNQNMMQMGAIGAINMAENLPSLGGGKVSGDIINPMPYREPEQPFKPWMSQPGTWGTY</sequence>
<organism evidence="2">
    <name type="scientific">marine sediment metagenome</name>
    <dbReference type="NCBI Taxonomy" id="412755"/>
    <lineage>
        <taxon>unclassified sequences</taxon>
        <taxon>metagenomes</taxon>
        <taxon>ecological metagenomes</taxon>
    </lineage>
</organism>
<name>A0A0F8YIP3_9ZZZZ</name>
<feature type="non-terminal residue" evidence="2">
    <location>
        <position position="1"/>
    </location>
</feature>
<evidence type="ECO:0000313" key="2">
    <source>
        <dbReference type="EMBL" id="KKK73605.1"/>
    </source>
</evidence>
<evidence type="ECO:0000256" key="1">
    <source>
        <dbReference type="SAM" id="MobiDB-lite"/>
    </source>
</evidence>
<protein>
    <submittedName>
        <fullName evidence="2">Uncharacterized protein</fullName>
    </submittedName>
</protein>
<proteinExistence type="predicted"/>
<dbReference type="AlphaFoldDB" id="A0A0F8YIP3"/>
<reference evidence="2" key="1">
    <citation type="journal article" date="2015" name="Nature">
        <title>Complex archaea that bridge the gap between prokaryotes and eukaryotes.</title>
        <authorList>
            <person name="Spang A."/>
            <person name="Saw J.H."/>
            <person name="Jorgensen S.L."/>
            <person name="Zaremba-Niedzwiedzka K."/>
            <person name="Martijn J."/>
            <person name="Lind A.E."/>
            <person name="van Eijk R."/>
            <person name="Schleper C."/>
            <person name="Guy L."/>
            <person name="Ettema T.J."/>
        </authorList>
    </citation>
    <scope>NUCLEOTIDE SEQUENCE</scope>
</reference>
<accession>A0A0F8YIP3</accession>
<dbReference type="EMBL" id="LAZR01056711">
    <property type="protein sequence ID" value="KKK73605.1"/>
    <property type="molecule type" value="Genomic_DNA"/>
</dbReference>
<comment type="caution">
    <text evidence="2">The sequence shown here is derived from an EMBL/GenBank/DDBJ whole genome shotgun (WGS) entry which is preliminary data.</text>
</comment>
<gene>
    <name evidence="2" type="ORF">LCGC14_2892170</name>
</gene>